<dbReference type="NCBIfam" id="TIGR00023">
    <property type="entry name" value="glycerol-3-phosphate 1-O-acyltransferase PlsY"/>
    <property type="match status" value="1"/>
</dbReference>
<dbReference type="InterPro" id="IPR003811">
    <property type="entry name" value="G3P_acylTferase_PlsY"/>
</dbReference>
<keyword evidence="1" id="KW-1003">Cell membrane</keyword>
<dbReference type="GO" id="GO:0043772">
    <property type="term" value="F:acyl-phosphate glycerol-3-phosphate acyltransferase activity"/>
    <property type="evidence" value="ECO:0007669"/>
    <property type="project" value="InterPro"/>
</dbReference>
<evidence type="ECO:0000256" key="2">
    <source>
        <dbReference type="ARBA" id="ARBA00022516"/>
    </source>
</evidence>
<gene>
    <name evidence="11" type="primary">plsY</name>
    <name evidence="11" type="ORF">H9906_00745</name>
</gene>
<accession>A0A9D2RHJ9</accession>
<keyword evidence="4 10" id="KW-0812">Transmembrane</keyword>
<keyword evidence="6" id="KW-0443">Lipid metabolism</keyword>
<evidence type="ECO:0000313" key="11">
    <source>
        <dbReference type="EMBL" id="HJD43541.1"/>
    </source>
</evidence>
<dbReference type="GO" id="GO:0008654">
    <property type="term" value="P:phospholipid biosynthetic process"/>
    <property type="evidence" value="ECO:0007669"/>
    <property type="project" value="UniProtKB-KW"/>
</dbReference>
<keyword evidence="9" id="KW-1208">Phospholipid metabolism</keyword>
<feature type="transmembrane region" description="Helical" evidence="10">
    <location>
        <begin position="117"/>
        <end position="139"/>
    </location>
</feature>
<comment type="caution">
    <text evidence="11">The sequence shown here is derived from an EMBL/GenBank/DDBJ whole genome shotgun (WGS) entry which is preliminary data.</text>
</comment>
<reference evidence="11" key="1">
    <citation type="journal article" date="2021" name="PeerJ">
        <title>Extensive microbial diversity within the chicken gut microbiome revealed by metagenomics and culture.</title>
        <authorList>
            <person name="Gilroy R."/>
            <person name="Ravi A."/>
            <person name="Getino M."/>
            <person name="Pursley I."/>
            <person name="Horton D.L."/>
            <person name="Alikhan N.F."/>
            <person name="Baker D."/>
            <person name="Gharbi K."/>
            <person name="Hall N."/>
            <person name="Watson M."/>
            <person name="Adriaenssens E.M."/>
            <person name="Foster-Nyarko E."/>
            <person name="Jarju S."/>
            <person name="Secka A."/>
            <person name="Antonio M."/>
            <person name="Oren A."/>
            <person name="Chaudhuri R.R."/>
            <person name="La Ragione R."/>
            <person name="Hildebrand F."/>
            <person name="Pallen M.J."/>
        </authorList>
    </citation>
    <scope>NUCLEOTIDE SEQUENCE</scope>
    <source>
        <strain evidence="11">9264</strain>
    </source>
</reference>
<feature type="transmembrane region" description="Helical" evidence="10">
    <location>
        <begin position="145"/>
        <end position="166"/>
    </location>
</feature>
<evidence type="ECO:0000256" key="7">
    <source>
        <dbReference type="ARBA" id="ARBA00023136"/>
    </source>
</evidence>
<dbReference type="Pfam" id="PF02660">
    <property type="entry name" value="G3P_acyltransf"/>
    <property type="match status" value="1"/>
</dbReference>
<keyword evidence="2" id="KW-0444">Lipid biosynthesis</keyword>
<evidence type="ECO:0000256" key="4">
    <source>
        <dbReference type="ARBA" id="ARBA00022692"/>
    </source>
</evidence>
<feature type="non-terminal residue" evidence="11">
    <location>
        <position position="170"/>
    </location>
</feature>
<evidence type="ECO:0000256" key="1">
    <source>
        <dbReference type="ARBA" id="ARBA00022475"/>
    </source>
</evidence>
<proteinExistence type="inferred from homology"/>
<sequence length="170" mass="17919">MLPFLITSLFAYLIGCLPFAVIVSRIMGLQDPRSFGSKNPGATNVLRTGNKKAAIFTLLGDLLKGTVAVLLAQQAVLLWGWPEASMYAAAIAVFMGHLFPISLGFKGGKGVATALGVILALQPLLALATLLTWLVVFFSSRYSSLAALVAAVLTPVYYFAGGSLLWPLSG</sequence>
<keyword evidence="8" id="KW-0594">Phospholipid biosynthesis</keyword>
<evidence type="ECO:0000256" key="5">
    <source>
        <dbReference type="ARBA" id="ARBA00022989"/>
    </source>
</evidence>
<feature type="transmembrane region" description="Helical" evidence="10">
    <location>
        <begin position="53"/>
        <end position="72"/>
    </location>
</feature>
<name>A0A9D2RHJ9_9BURK</name>
<dbReference type="GO" id="GO:0005886">
    <property type="term" value="C:plasma membrane"/>
    <property type="evidence" value="ECO:0007669"/>
    <property type="project" value="InterPro"/>
</dbReference>
<evidence type="ECO:0000256" key="9">
    <source>
        <dbReference type="ARBA" id="ARBA00023264"/>
    </source>
</evidence>
<evidence type="ECO:0000256" key="8">
    <source>
        <dbReference type="ARBA" id="ARBA00023209"/>
    </source>
</evidence>
<keyword evidence="5 10" id="KW-1133">Transmembrane helix</keyword>
<keyword evidence="11" id="KW-0012">Acyltransferase</keyword>
<dbReference type="GO" id="GO:0004366">
    <property type="term" value="F:glycerol-3-phosphate O-acyltransferase activity"/>
    <property type="evidence" value="ECO:0007669"/>
    <property type="project" value="UniProtKB-EC"/>
</dbReference>
<protein>
    <submittedName>
        <fullName evidence="11">Glycerol-3-phosphate 1-O-acyltransferase PlsY</fullName>
        <ecNumber evidence="11">2.3.1.15</ecNumber>
    </submittedName>
</protein>
<keyword evidence="3 11" id="KW-0808">Transferase</keyword>
<organism evidence="11 12">
    <name type="scientific">Candidatus Paenalcaligenes intestinipullorum</name>
    <dbReference type="NCBI Taxonomy" id="2838718"/>
    <lineage>
        <taxon>Bacteria</taxon>
        <taxon>Pseudomonadati</taxon>
        <taxon>Pseudomonadota</taxon>
        <taxon>Betaproteobacteria</taxon>
        <taxon>Burkholderiales</taxon>
        <taxon>Alcaligenaceae</taxon>
        <taxon>Paenalcaligenes</taxon>
    </lineage>
</organism>
<dbReference type="PANTHER" id="PTHR30309:SF0">
    <property type="entry name" value="GLYCEROL-3-PHOSPHATE ACYLTRANSFERASE-RELATED"/>
    <property type="match status" value="1"/>
</dbReference>
<evidence type="ECO:0000256" key="6">
    <source>
        <dbReference type="ARBA" id="ARBA00023098"/>
    </source>
</evidence>
<keyword evidence="7 10" id="KW-0472">Membrane</keyword>
<dbReference type="PANTHER" id="PTHR30309">
    <property type="entry name" value="INNER MEMBRANE PROTEIN YGIH"/>
    <property type="match status" value="1"/>
</dbReference>
<evidence type="ECO:0000256" key="10">
    <source>
        <dbReference type="SAM" id="Phobius"/>
    </source>
</evidence>
<dbReference type="EC" id="2.3.1.15" evidence="11"/>
<evidence type="ECO:0000256" key="3">
    <source>
        <dbReference type="ARBA" id="ARBA00022679"/>
    </source>
</evidence>
<dbReference type="EMBL" id="DWUQ01000013">
    <property type="protein sequence ID" value="HJD43541.1"/>
    <property type="molecule type" value="Genomic_DNA"/>
</dbReference>
<dbReference type="AlphaFoldDB" id="A0A9D2RHJ9"/>
<dbReference type="SMART" id="SM01207">
    <property type="entry name" value="G3P_acyltransf"/>
    <property type="match status" value="1"/>
</dbReference>
<feature type="transmembrane region" description="Helical" evidence="10">
    <location>
        <begin position="6"/>
        <end position="28"/>
    </location>
</feature>
<dbReference type="Proteomes" id="UP000823889">
    <property type="component" value="Unassembled WGS sequence"/>
</dbReference>
<evidence type="ECO:0000313" key="12">
    <source>
        <dbReference type="Proteomes" id="UP000823889"/>
    </source>
</evidence>
<reference evidence="11" key="2">
    <citation type="submission" date="2021-04" db="EMBL/GenBank/DDBJ databases">
        <authorList>
            <person name="Gilroy R."/>
        </authorList>
    </citation>
    <scope>NUCLEOTIDE SEQUENCE</scope>
    <source>
        <strain evidence="11">9264</strain>
    </source>
</reference>
<dbReference type="HAMAP" id="MF_01043">
    <property type="entry name" value="PlsY"/>
    <property type="match status" value="1"/>
</dbReference>
<feature type="transmembrane region" description="Helical" evidence="10">
    <location>
        <begin position="84"/>
        <end position="105"/>
    </location>
</feature>